<feature type="region of interest" description="Disordered" evidence="1">
    <location>
        <begin position="1"/>
        <end position="32"/>
    </location>
</feature>
<dbReference type="AlphaFoldDB" id="A0A2T0LLX4"/>
<evidence type="ECO:0000313" key="4">
    <source>
        <dbReference type="Proteomes" id="UP000238362"/>
    </source>
</evidence>
<keyword evidence="2" id="KW-1133">Transmembrane helix</keyword>
<feature type="transmembrane region" description="Helical" evidence="2">
    <location>
        <begin position="73"/>
        <end position="94"/>
    </location>
</feature>
<dbReference type="EMBL" id="PVNH01000013">
    <property type="protein sequence ID" value="PRX44035.1"/>
    <property type="molecule type" value="Genomic_DNA"/>
</dbReference>
<reference evidence="3 4" key="1">
    <citation type="submission" date="2018-03" db="EMBL/GenBank/DDBJ databases">
        <title>Genomic Encyclopedia of Type Strains, Phase III (KMG-III): the genomes of soil and plant-associated and newly described type strains.</title>
        <authorList>
            <person name="Whitman W."/>
        </authorList>
    </citation>
    <scope>NUCLEOTIDE SEQUENCE [LARGE SCALE GENOMIC DNA]</scope>
    <source>
        <strain evidence="3 4">CGMCC 4.7125</strain>
    </source>
</reference>
<evidence type="ECO:0000256" key="2">
    <source>
        <dbReference type="SAM" id="Phobius"/>
    </source>
</evidence>
<evidence type="ECO:0000313" key="3">
    <source>
        <dbReference type="EMBL" id="PRX44035.1"/>
    </source>
</evidence>
<dbReference type="Proteomes" id="UP000238362">
    <property type="component" value="Unassembled WGS sequence"/>
</dbReference>
<keyword evidence="2" id="KW-0472">Membrane</keyword>
<dbReference type="OrthoDB" id="3609074at2"/>
<dbReference type="RefSeq" id="WP_106182041.1">
    <property type="nucleotide sequence ID" value="NZ_PVNH01000013.1"/>
</dbReference>
<protein>
    <submittedName>
        <fullName evidence="3">Uncharacterized protein</fullName>
    </submittedName>
</protein>
<feature type="region of interest" description="Disordered" evidence="1">
    <location>
        <begin position="135"/>
        <end position="156"/>
    </location>
</feature>
<organism evidence="3 4">
    <name type="scientific">Prauserella shujinwangii</name>
    <dbReference type="NCBI Taxonomy" id="1453103"/>
    <lineage>
        <taxon>Bacteria</taxon>
        <taxon>Bacillati</taxon>
        <taxon>Actinomycetota</taxon>
        <taxon>Actinomycetes</taxon>
        <taxon>Pseudonocardiales</taxon>
        <taxon>Pseudonocardiaceae</taxon>
        <taxon>Prauserella</taxon>
    </lineage>
</organism>
<gene>
    <name evidence="3" type="ORF">B0I33_113201</name>
</gene>
<accession>A0A2T0LLX4</accession>
<name>A0A2T0LLX4_9PSEU</name>
<comment type="caution">
    <text evidence="3">The sequence shown here is derived from an EMBL/GenBank/DDBJ whole genome shotgun (WGS) entry which is preliminary data.</text>
</comment>
<keyword evidence="2" id="KW-0812">Transmembrane</keyword>
<proteinExistence type="predicted"/>
<sequence>MHDRRDTGRGITVPAEDVDNDELPADETVDDEHLRAVLRESRRYLPPPTLRLRRKEPSPPHEPEPAFARRAKLIGLIVAIALLVGSIAAAALLADDHGRDRSFDPAERPEITGVAALGGFVLPAQRRSVPHVRPAAVGDADPAEPATTPTGQPADGDRIALRAAHGEPAQPAAHSEPEPFADGISTVRRFYELVAERPREALALLDPAPAGREAAELVRAWSAMDTVRVDDLAEHPGGVVRAVVTMVPPDGKPLRVTQLLTLSEGPDTRIRAARLVATRGE</sequence>
<keyword evidence="4" id="KW-1185">Reference proteome</keyword>
<evidence type="ECO:0000256" key="1">
    <source>
        <dbReference type="SAM" id="MobiDB-lite"/>
    </source>
</evidence>
<feature type="compositionally biased region" description="Acidic residues" evidence="1">
    <location>
        <begin position="16"/>
        <end position="30"/>
    </location>
</feature>